<dbReference type="PANTHER" id="PTHR46832:SF1">
    <property type="entry name" value="5'-METHYLTHIOADENOSINE_S-ADENOSYLHOMOCYSTEINE NUCLEOSIDASE"/>
    <property type="match status" value="1"/>
</dbReference>
<dbReference type="SUPFAM" id="SSF53167">
    <property type="entry name" value="Purine and uridine phosphorylases"/>
    <property type="match status" value="1"/>
</dbReference>
<keyword evidence="8" id="KW-0326">Glycosidase</keyword>
<proteinExistence type="inferred from homology"/>
<dbReference type="RefSeq" id="WP_268209876.1">
    <property type="nucleotide sequence ID" value="NZ_JANSKK010000007.1"/>
</dbReference>
<dbReference type="CDD" id="cd09008">
    <property type="entry name" value="MTAN"/>
    <property type="match status" value="1"/>
</dbReference>
<dbReference type="GO" id="GO:0008930">
    <property type="term" value="F:methylthioadenosine nucleosidase activity"/>
    <property type="evidence" value="ECO:0007669"/>
    <property type="project" value="UniProtKB-UniRule"/>
</dbReference>
<dbReference type="GO" id="GO:0019509">
    <property type="term" value="P:L-methionine salvage from methylthioadenosine"/>
    <property type="evidence" value="ECO:0007669"/>
    <property type="project" value="UniProtKB-UniRule"/>
</dbReference>
<evidence type="ECO:0000256" key="5">
    <source>
        <dbReference type="ARBA" id="ARBA00050313"/>
    </source>
</evidence>
<evidence type="ECO:0000259" key="7">
    <source>
        <dbReference type="Pfam" id="PF01048"/>
    </source>
</evidence>
<reference evidence="8" key="1">
    <citation type="journal article" date="2022" name="Int. J. Mol. Sci.">
        <title>Phenotypic and genotypic virulence characterisation of Staphylococcus pettenkoferi strains isolated from human bloodstream and diabetic foot infections.</title>
        <authorList>
            <person name="Magnan C."/>
        </authorList>
    </citation>
    <scope>NUCLEOTIDE SEQUENCE</scope>
    <source>
        <strain evidence="8">NSP020P</strain>
    </source>
</reference>
<accession>A0A9Q4H0M7</accession>
<sequence length="238" mass="25646">MIGIIGAMEEEVAILKDQLTQLDEIHIAHVKFYRGQLNDHEVVLTQSGIGKVNVAISTTLLIHEFKPDVIINTGSAGALDGELNVGDVVVSESVAYHDADAQAFGYELGQIPRMPAQYAADAELLELTTEAIEAQSLTAQKGLIVSGDSFIGTNTQRETIRVAFPDALAVEMEATAIAQTCYQFNVPFIITRAISDLANGEAELSFEAFLKKAAQSSSQVVENLVNKIGQKVTNYGFD</sequence>
<feature type="binding site" evidence="6">
    <location>
        <position position="151"/>
    </location>
    <ligand>
        <name>substrate</name>
    </ligand>
</feature>
<dbReference type="GO" id="GO:0009164">
    <property type="term" value="P:nucleoside catabolic process"/>
    <property type="evidence" value="ECO:0007669"/>
    <property type="project" value="InterPro"/>
</dbReference>
<feature type="domain" description="Nucleoside phosphorylase" evidence="7">
    <location>
        <begin position="2"/>
        <end position="225"/>
    </location>
</feature>
<dbReference type="Proteomes" id="UP001081438">
    <property type="component" value="Unassembled WGS sequence"/>
</dbReference>
<feature type="binding site" evidence="6">
    <location>
        <begin position="172"/>
        <end position="173"/>
    </location>
    <ligand>
        <name>substrate</name>
    </ligand>
</feature>
<feature type="active site" description="Proton donor" evidence="6">
    <location>
        <position position="196"/>
    </location>
</feature>
<keyword evidence="4 6" id="KW-0486">Methionine biosynthesis</keyword>
<feature type="active site" description="Proton acceptor" evidence="6">
    <location>
        <position position="11"/>
    </location>
</feature>
<evidence type="ECO:0000256" key="1">
    <source>
        <dbReference type="ARBA" id="ARBA00004945"/>
    </source>
</evidence>
<keyword evidence="3 6" id="KW-0378">Hydrolase</keyword>
<dbReference type="Pfam" id="PF01048">
    <property type="entry name" value="PNP_UDP_1"/>
    <property type="match status" value="1"/>
</dbReference>
<comment type="pathway">
    <text evidence="1 6">Amino-acid biosynthesis; L-methionine biosynthesis via salvage pathway; S-methyl-5-thio-alpha-D-ribose 1-phosphate from S-methyl-5'-thioadenosine (hydrolase route): step 1/2.</text>
</comment>
<feature type="binding site" evidence="6">
    <location>
        <position position="77"/>
    </location>
    <ligand>
        <name>substrate</name>
    </ligand>
</feature>
<name>A0A9Q4H0M7_9STAP</name>
<dbReference type="AlphaFoldDB" id="A0A9Q4H0M7"/>
<dbReference type="Gene3D" id="3.40.50.1580">
    <property type="entry name" value="Nucleoside phosphorylase domain"/>
    <property type="match status" value="1"/>
</dbReference>
<evidence type="ECO:0000256" key="6">
    <source>
        <dbReference type="HAMAP-Rule" id="MF_01684"/>
    </source>
</evidence>
<organism evidence="8 9">
    <name type="scientific">Staphylococcus pettenkoferi</name>
    <dbReference type="NCBI Taxonomy" id="170573"/>
    <lineage>
        <taxon>Bacteria</taxon>
        <taxon>Bacillati</taxon>
        <taxon>Bacillota</taxon>
        <taxon>Bacilli</taxon>
        <taxon>Bacillales</taxon>
        <taxon>Staphylococcaceae</taxon>
        <taxon>Staphylococcus</taxon>
    </lineage>
</organism>
<evidence type="ECO:0000256" key="4">
    <source>
        <dbReference type="ARBA" id="ARBA00023167"/>
    </source>
</evidence>
<dbReference type="EMBL" id="JANSKX010000020">
    <property type="protein sequence ID" value="MCY1594969.1"/>
    <property type="molecule type" value="Genomic_DNA"/>
</dbReference>
<gene>
    <name evidence="6" type="primary">mtnN</name>
    <name evidence="8" type="ORF">NW112_06935</name>
</gene>
<comment type="catalytic activity">
    <reaction evidence="6">
        <text>S-methyl-5'-thioadenosine + H2O = 5-(methylsulfanyl)-D-ribose + adenine</text>
        <dbReference type="Rhea" id="RHEA:13617"/>
        <dbReference type="ChEBI" id="CHEBI:15377"/>
        <dbReference type="ChEBI" id="CHEBI:16708"/>
        <dbReference type="ChEBI" id="CHEBI:17509"/>
        <dbReference type="ChEBI" id="CHEBI:78440"/>
        <dbReference type="EC" id="3.2.2.9"/>
    </reaction>
</comment>
<dbReference type="EC" id="3.2.2.9" evidence="6"/>
<evidence type="ECO:0000313" key="9">
    <source>
        <dbReference type="Proteomes" id="UP001081438"/>
    </source>
</evidence>
<dbReference type="HAMAP" id="MF_01684">
    <property type="entry name" value="Salvage_MtnN"/>
    <property type="match status" value="1"/>
</dbReference>
<evidence type="ECO:0000313" key="8">
    <source>
        <dbReference type="EMBL" id="MCY1594969.1"/>
    </source>
</evidence>
<dbReference type="InterPro" id="IPR000845">
    <property type="entry name" value="Nucleoside_phosphorylase_d"/>
</dbReference>
<comment type="similarity">
    <text evidence="6">Belongs to the PNP/UDP phosphorylase family. MtnN subfamily.</text>
</comment>
<comment type="catalytic activity">
    <reaction evidence="6">
        <text>S-adenosyl-L-homocysteine + H2O = S-(5-deoxy-D-ribos-5-yl)-L-homocysteine + adenine</text>
        <dbReference type="Rhea" id="RHEA:17805"/>
        <dbReference type="ChEBI" id="CHEBI:15377"/>
        <dbReference type="ChEBI" id="CHEBI:16708"/>
        <dbReference type="ChEBI" id="CHEBI:57856"/>
        <dbReference type="ChEBI" id="CHEBI:58195"/>
        <dbReference type="EC" id="3.2.2.9"/>
    </reaction>
</comment>
<dbReference type="InterPro" id="IPR010049">
    <property type="entry name" value="MTA_SAH_Nsdase"/>
</dbReference>
<comment type="caution">
    <text evidence="8">The sequence shown here is derived from an EMBL/GenBank/DDBJ whole genome shotgun (WGS) entry which is preliminary data.</text>
</comment>
<evidence type="ECO:0000256" key="2">
    <source>
        <dbReference type="ARBA" id="ARBA00022605"/>
    </source>
</evidence>
<dbReference type="NCBIfam" id="NF004079">
    <property type="entry name" value="PRK05584.1"/>
    <property type="match status" value="1"/>
</dbReference>
<dbReference type="GO" id="GO:0008782">
    <property type="term" value="F:adenosylhomocysteine nucleosidase activity"/>
    <property type="evidence" value="ECO:0007669"/>
    <property type="project" value="UniProtKB-UniRule"/>
</dbReference>
<protein>
    <recommendedName>
        <fullName evidence="6">5'-methylthioadenosine/S-adenosylhomocysteine nucleosidase</fullName>
        <shortName evidence="6">MTA/SAH nucleosidase</shortName>
        <shortName evidence="6">MTAN</shortName>
        <ecNumber evidence="6">3.2.2.9</ecNumber>
    </recommendedName>
    <alternativeName>
        <fullName evidence="6">5'-deoxyadenosine nucleosidase</fullName>
        <shortName evidence="6">DOA nucleosidase</shortName>
        <shortName evidence="6">dAdo nucleosidase</shortName>
    </alternativeName>
    <alternativeName>
        <fullName evidence="6">5'-methylthioadenosine nucleosidase</fullName>
        <shortName evidence="6">MTA nucleosidase</shortName>
    </alternativeName>
    <alternativeName>
        <fullName evidence="6">S-adenosylhomocysteine nucleosidase</fullName>
        <shortName evidence="6">AdoHcy nucleosidase</shortName>
        <shortName evidence="6">SAH nucleosidase</shortName>
        <shortName evidence="6">SRH nucleosidase</shortName>
    </alternativeName>
</protein>
<dbReference type="InterPro" id="IPR035994">
    <property type="entry name" value="Nucleoside_phosphorylase_sf"/>
</dbReference>
<dbReference type="FunFam" id="3.40.50.1580:FF:000001">
    <property type="entry name" value="MTA/SAH nucleosidase family protein"/>
    <property type="match status" value="1"/>
</dbReference>
<dbReference type="GO" id="GO:0019284">
    <property type="term" value="P:L-methionine salvage from S-adenosylmethionine"/>
    <property type="evidence" value="ECO:0007669"/>
    <property type="project" value="TreeGrafter"/>
</dbReference>
<dbReference type="PANTHER" id="PTHR46832">
    <property type="entry name" value="5'-METHYLTHIOADENOSINE/S-ADENOSYLHOMOCYSTEINE NUCLEOSIDASE"/>
    <property type="match status" value="1"/>
</dbReference>
<comment type="catalytic activity">
    <reaction evidence="5">
        <text>5'-deoxyadenosine + H2O = 5-deoxy-D-ribose + adenine</text>
        <dbReference type="Rhea" id="RHEA:29859"/>
        <dbReference type="ChEBI" id="CHEBI:15377"/>
        <dbReference type="ChEBI" id="CHEBI:16708"/>
        <dbReference type="ChEBI" id="CHEBI:17319"/>
        <dbReference type="ChEBI" id="CHEBI:149540"/>
        <dbReference type="EC" id="3.2.2.9"/>
    </reaction>
    <physiologicalReaction direction="left-to-right" evidence="5">
        <dbReference type="Rhea" id="RHEA:29860"/>
    </physiologicalReaction>
</comment>
<dbReference type="NCBIfam" id="TIGR01704">
    <property type="entry name" value="MTA_SAH-Nsdase"/>
    <property type="match status" value="1"/>
</dbReference>
<comment type="function">
    <text evidence="6">Catalyzes the irreversible cleavage of the glycosidic bond in both 5'-methylthioadenosine (MTA) and S-adenosylhomocysteine (SAH/AdoHcy) to adenine and the corresponding thioribose, 5'-methylthioribose and S-ribosylhomocysteine, respectively. Also cleaves 5'-deoxyadenosine, a toxic by-product of radical S-adenosylmethionine (SAM) enzymes, into 5-deoxyribose and adenine.</text>
</comment>
<evidence type="ECO:0000256" key="3">
    <source>
        <dbReference type="ARBA" id="ARBA00022801"/>
    </source>
</evidence>
<dbReference type="GO" id="GO:0005829">
    <property type="term" value="C:cytosol"/>
    <property type="evidence" value="ECO:0007669"/>
    <property type="project" value="TreeGrafter"/>
</dbReference>
<keyword evidence="2 6" id="KW-0028">Amino-acid biosynthesis</keyword>